<comment type="caution">
    <text evidence="1">The sequence shown here is derived from an EMBL/GenBank/DDBJ whole genome shotgun (WGS) entry which is preliminary data.</text>
</comment>
<dbReference type="EMBL" id="BGPR01006582">
    <property type="protein sequence ID" value="GBN20215.1"/>
    <property type="molecule type" value="Genomic_DNA"/>
</dbReference>
<name>A0A4Y2LZK8_ARAVE</name>
<evidence type="ECO:0000313" key="2">
    <source>
        <dbReference type="Proteomes" id="UP000499080"/>
    </source>
</evidence>
<gene>
    <name evidence="1" type="ORF">AVEN_113814_1</name>
</gene>
<dbReference type="Proteomes" id="UP000499080">
    <property type="component" value="Unassembled WGS sequence"/>
</dbReference>
<dbReference type="AlphaFoldDB" id="A0A4Y2LZK8"/>
<proteinExistence type="predicted"/>
<evidence type="ECO:0000313" key="1">
    <source>
        <dbReference type="EMBL" id="GBN20215.1"/>
    </source>
</evidence>
<keyword evidence="2" id="KW-1185">Reference proteome</keyword>
<reference evidence="1 2" key="1">
    <citation type="journal article" date="2019" name="Sci. Rep.">
        <title>Orb-weaving spider Araneus ventricosus genome elucidates the spidroin gene catalogue.</title>
        <authorList>
            <person name="Kono N."/>
            <person name="Nakamura H."/>
            <person name="Ohtoshi R."/>
            <person name="Moran D.A.P."/>
            <person name="Shinohara A."/>
            <person name="Yoshida Y."/>
            <person name="Fujiwara M."/>
            <person name="Mori M."/>
            <person name="Tomita M."/>
            <person name="Arakawa K."/>
        </authorList>
    </citation>
    <scope>NUCLEOTIDE SEQUENCE [LARGE SCALE GENOMIC DNA]</scope>
</reference>
<sequence length="111" mass="12747">MSRKQNSNALISTFQVKYDKKTIPRASLPLAMPKTVMELWQNPGSKSKGSRFETRFHLRFAVHVEFVIIKCTPAGVKRKFGEGMLAQVSSDHDPEFRFCPKQPSRCFRIES</sequence>
<protein>
    <submittedName>
        <fullName evidence="1">Uncharacterized protein</fullName>
    </submittedName>
</protein>
<accession>A0A4Y2LZK8</accession>
<organism evidence="1 2">
    <name type="scientific">Araneus ventricosus</name>
    <name type="common">Orbweaver spider</name>
    <name type="synonym">Epeira ventricosa</name>
    <dbReference type="NCBI Taxonomy" id="182803"/>
    <lineage>
        <taxon>Eukaryota</taxon>
        <taxon>Metazoa</taxon>
        <taxon>Ecdysozoa</taxon>
        <taxon>Arthropoda</taxon>
        <taxon>Chelicerata</taxon>
        <taxon>Arachnida</taxon>
        <taxon>Araneae</taxon>
        <taxon>Araneomorphae</taxon>
        <taxon>Entelegynae</taxon>
        <taxon>Araneoidea</taxon>
        <taxon>Araneidae</taxon>
        <taxon>Araneus</taxon>
    </lineage>
</organism>